<evidence type="ECO:0000313" key="13">
    <source>
        <dbReference type="Proteomes" id="UP000242791"/>
    </source>
</evidence>
<feature type="compositionally biased region" description="Low complexity" evidence="10">
    <location>
        <begin position="115"/>
        <end position="130"/>
    </location>
</feature>
<feature type="region of interest" description="Disordered" evidence="10">
    <location>
        <begin position="85"/>
        <end position="144"/>
    </location>
</feature>
<dbReference type="InterPro" id="IPR031127">
    <property type="entry name" value="E3_UB_ligase_RBR"/>
</dbReference>
<reference evidence="12 13" key="1">
    <citation type="submission" date="2015-08" db="EMBL/GenBank/DDBJ databases">
        <title>Emmonsia species relationships and genome sequence.</title>
        <authorList>
            <person name="Cuomo C.A."/>
            <person name="Schwartz I.S."/>
            <person name="Kenyon C."/>
            <person name="De Hoog G.S."/>
            <person name="Govender N.P."/>
            <person name="Botha A."/>
            <person name="Moreno L."/>
            <person name="De Vries M."/>
            <person name="Munoz J.F."/>
            <person name="Stielow J.B."/>
        </authorList>
    </citation>
    <scope>NUCLEOTIDE SEQUENCE [LARGE SCALE GENOMIC DNA]</scope>
    <source>
        <strain evidence="12 13">EI222</strain>
    </source>
</reference>
<feature type="compositionally biased region" description="Pro residues" evidence="10">
    <location>
        <begin position="698"/>
        <end position="709"/>
    </location>
</feature>
<keyword evidence="4" id="KW-0479">Metal-binding</keyword>
<dbReference type="SUPFAM" id="SSF57850">
    <property type="entry name" value="RING/U-box"/>
    <property type="match status" value="2"/>
</dbReference>
<dbReference type="AlphaFoldDB" id="A0A1J9RKP9"/>
<feature type="domain" description="RING-type" evidence="11">
    <location>
        <begin position="173"/>
        <end position="369"/>
    </location>
</feature>
<keyword evidence="5" id="KW-0677">Repeat</keyword>
<keyword evidence="9" id="KW-0175">Coiled coil</keyword>
<keyword evidence="13" id="KW-1185">Reference proteome</keyword>
<evidence type="ECO:0000256" key="9">
    <source>
        <dbReference type="SAM" id="Coils"/>
    </source>
</evidence>
<dbReference type="CDD" id="cd22584">
    <property type="entry name" value="Rcat_RBR_unk"/>
    <property type="match status" value="1"/>
</dbReference>
<dbReference type="Gene3D" id="1.20.120.1750">
    <property type="match status" value="1"/>
</dbReference>
<dbReference type="STRING" id="1658174.A0A1J9RKP9"/>
<dbReference type="Proteomes" id="UP000242791">
    <property type="component" value="Unassembled WGS sequence"/>
</dbReference>
<accession>A0A1J9RKP9</accession>
<keyword evidence="6" id="KW-0863">Zinc-finger</keyword>
<dbReference type="EMBL" id="LGTZ01000005">
    <property type="protein sequence ID" value="OJD28500.1"/>
    <property type="molecule type" value="Genomic_DNA"/>
</dbReference>
<dbReference type="OrthoDB" id="9977870at2759"/>
<feature type="region of interest" description="Disordered" evidence="10">
    <location>
        <begin position="698"/>
        <end position="759"/>
    </location>
</feature>
<evidence type="ECO:0000259" key="11">
    <source>
        <dbReference type="PROSITE" id="PS51873"/>
    </source>
</evidence>
<evidence type="ECO:0000256" key="2">
    <source>
        <dbReference type="ARBA" id="ARBA00012251"/>
    </source>
</evidence>
<organism evidence="12 13">
    <name type="scientific">Blastomyces percursus</name>
    <dbReference type="NCBI Taxonomy" id="1658174"/>
    <lineage>
        <taxon>Eukaryota</taxon>
        <taxon>Fungi</taxon>
        <taxon>Dikarya</taxon>
        <taxon>Ascomycota</taxon>
        <taxon>Pezizomycotina</taxon>
        <taxon>Eurotiomycetes</taxon>
        <taxon>Eurotiomycetidae</taxon>
        <taxon>Onygenales</taxon>
        <taxon>Ajellomycetaceae</taxon>
        <taxon>Blastomyces</taxon>
    </lineage>
</organism>
<dbReference type="GO" id="GO:0061630">
    <property type="term" value="F:ubiquitin protein ligase activity"/>
    <property type="evidence" value="ECO:0007669"/>
    <property type="project" value="UniProtKB-EC"/>
</dbReference>
<proteinExistence type="predicted"/>
<feature type="coiled-coil region" evidence="9">
    <location>
        <begin position="506"/>
        <end position="573"/>
    </location>
</feature>
<evidence type="ECO:0000256" key="10">
    <source>
        <dbReference type="SAM" id="MobiDB-lite"/>
    </source>
</evidence>
<keyword evidence="3" id="KW-0808">Transferase</keyword>
<dbReference type="PANTHER" id="PTHR11685">
    <property type="entry name" value="RBR FAMILY RING FINGER AND IBR DOMAIN-CONTAINING"/>
    <property type="match status" value="1"/>
</dbReference>
<keyword evidence="7" id="KW-0833">Ubl conjugation pathway</keyword>
<gene>
    <name evidence="12" type="ORF">ACJ73_00099</name>
</gene>
<protein>
    <recommendedName>
        <fullName evidence="2">RBR-type E3 ubiquitin transferase</fullName>
        <ecNumber evidence="2">2.3.2.31</ecNumber>
    </recommendedName>
</protein>
<dbReference type="InterPro" id="IPR002867">
    <property type="entry name" value="IBR_dom"/>
</dbReference>
<comment type="caution">
    <text evidence="12">The sequence shown here is derived from an EMBL/GenBank/DDBJ whole genome shotgun (WGS) entry which is preliminary data.</text>
</comment>
<evidence type="ECO:0000256" key="1">
    <source>
        <dbReference type="ARBA" id="ARBA00001798"/>
    </source>
</evidence>
<dbReference type="PROSITE" id="PS51873">
    <property type="entry name" value="TRIAD"/>
    <property type="match status" value="1"/>
</dbReference>
<evidence type="ECO:0000256" key="5">
    <source>
        <dbReference type="ARBA" id="ARBA00022737"/>
    </source>
</evidence>
<evidence type="ECO:0000256" key="4">
    <source>
        <dbReference type="ARBA" id="ARBA00022723"/>
    </source>
</evidence>
<feature type="compositionally biased region" description="Polar residues" evidence="10">
    <location>
        <begin position="749"/>
        <end position="759"/>
    </location>
</feature>
<dbReference type="GO" id="GO:0016567">
    <property type="term" value="P:protein ubiquitination"/>
    <property type="evidence" value="ECO:0007669"/>
    <property type="project" value="InterPro"/>
</dbReference>
<dbReference type="GO" id="GO:0008270">
    <property type="term" value="F:zinc ion binding"/>
    <property type="evidence" value="ECO:0007669"/>
    <property type="project" value="UniProtKB-KW"/>
</dbReference>
<evidence type="ECO:0000256" key="6">
    <source>
        <dbReference type="ARBA" id="ARBA00022771"/>
    </source>
</evidence>
<dbReference type="EC" id="2.3.2.31" evidence="2"/>
<evidence type="ECO:0000256" key="8">
    <source>
        <dbReference type="ARBA" id="ARBA00022833"/>
    </source>
</evidence>
<evidence type="ECO:0000256" key="3">
    <source>
        <dbReference type="ARBA" id="ARBA00022679"/>
    </source>
</evidence>
<dbReference type="InterPro" id="IPR044066">
    <property type="entry name" value="TRIAD_supradom"/>
</dbReference>
<name>A0A1J9RKP9_9EURO</name>
<sequence>MTTTVPSTAESDRVPAARKIDKRSCLLEWPQLAVLGELDVKTEQPQPLHWLAHPFPAELKATLDTTPPDIITIVHQSLAADLYRKKAPSGDGGSDAHLAGDRRSVMSDSQYRPRNGSTSQLSRLSSLNNSDGNRPSSKLSKDSGSIKHSLGWIASKTPKPTKGLRDRLRERNKFKECSSCFDEILDKNLIGLNCQHKYCLKCFLQLVNTAMATERLFPPQCCLDEIPQRIILDNLDHTRRDAYKLKVQEYALAEPNRVYCPEPSCAKWIPPNKLKKGKMPTQKSCPYCRVEICTLCRGLTHTNLDDCPKDHGLEATLEEAENRGWRRCYNCHSLVELTSGCRHITCKCGSEFCYTCGARWRTCECTEDDQRRRQGEIETRRLERDRQMQTEAAEIAEAIAQIERMEREEAEERERREEEQRRKEEEELRDKEVKRMLYIANRLEDLRTALSNVNESQQTLLIKRHEKAVHDLQSRTMAGTSEVKQQQERLLAGLRTNQTQHMDQLLASQKVELDSMTTRHEEEEDEAFLTVFRHLKGKANRESREKAILDKLKAEQESEMRTLEQAHQQAILTQEQTNSLELKALEAGLERDYTSTREAEQVTVSKLAQRVIVDRSWLTAAVEKRWKMLDEYRARLIDTGVDIEELPAVEVVQNPVELPADSEFGDASIEAAVTPTQSSPVPVLIPAPVPAPVPVPIISPQLEPQPQPQPELKLSHPQPAVVPPVKPGTSSTAGQEPPKQKKKRGFSRLASQSPYSLLG</sequence>
<keyword evidence="8" id="KW-0862">Zinc</keyword>
<evidence type="ECO:0000313" key="12">
    <source>
        <dbReference type="EMBL" id="OJD28500.1"/>
    </source>
</evidence>
<evidence type="ECO:0000256" key="7">
    <source>
        <dbReference type="ARBA" id="ARBA00022786"/>
    </source>
</evidence>
<feature type="region of interest" description="Disordered" evidence="10">
    <location>
        <begin position="405"/>
        <end position="427"/>
    </location>
</feature>
<comment type="catalytic activity">
    <reaction evidence="1">
        <text>[E2 ubiquitin-conjugating enzyme]-S-ubiquitinyl-L-cysteine + [acceptor protein]-L-lysine = [E2 ubiquitin-conjugating enzyme]-L-cysteine + [acceptor protein]-N(6)-ubiquitinyl-L-lysine.</text>
        <dbReference type="EC" id="2.3.2.31"/>
    </reaction>
</comment>
<dbReference type="VEuPathDB" id="FungiDB:ACJ73_00099"/>
<dbReference type="Pfam" id="PF01485">
    <property type="entry name" value="IBR"/>
    <property type="match status" value="2"/>
</dbReference>